<keyword evidence="5 8" id="KW-0378">Hydrolase</keyword>
<gene>
    <name evidence="8" type="ORF">DVS28_a4870</name>
</gene>
<dbReference type="AlphaFoldDB" id="A0A346Y4Y0"/>
<feature type="active site" evidence="5">
    <location>
        <position position="49"/>
    </location>
</feature>
<evidence type="ECO:0000259" key="7">
    <source>
        <dbReference type="PROSITE" id="PS51160"/>
    </source>
</evidence>
<dbReference type="RefSeq" id="WP_114593697.1">
    <property type="nucleotide sequence ID" value="NZ_CP031165.1"/>
</dbReference>
<dbReference type="Proteomes" id="UP000264006">
    <property type="component" value="Chromosome"/>
</dbReference>
<dbReference type="PANTHER" id="PTHR47268">
    <property type="entry name" value="ACYLPHOSPHATASE"/>
    <property type="match status" value="1"/>
</dbReference>
<dbReference type="Gene3D" id="3.30.70.100">
    <property type="match status" value="1"/>
</dbReference>
<dbReference type="SUPFAM" id="SSF54975">
    <property type="entry name" value="Acylphosphatase/BLUF domain-like"/>
    <property type="match status" value="1"/>
</dbReference>
<sequence>MTRTADPAPTPNGEVRVHLRVEGHVQGVFYRATTQRTAREHGTTGWIRNRPDGTVELEVQGPADAVEGVVAFCRTGPSDARVVQVLVDDRPTVDGEEDFEVR</sequence>
<name>A0A346Y4Y0_9ACTN</name>
<reference evidence="8 9" key="1">
    <citation type="submission" date="2018-09" db="EMBL/GenBank/DDBJ databases">
        <title>Complete genome sequence of Euzebya sp. DY32-46 isolated from seawater of Pacific Ocean.</title>
        <authorList>
            <person name="Xu L."/>
            <person name="Wu Y.-H."/>
            <person name="Xu X.-W."/>
        </authorList>
    </citation>
    <scope>NUCLEOTIDE SEQUENCE [LARGE SCALE GENOMIC DNA]</scope>
    <source>
        <strain evidence="8 9">DY32-46</strain>
    </source>
</reference>
<evidence type="ECO:0000256" key="3">
    <source>
        <dbReference type="ARBA" id="ARBA00015991"/>
    </source>
</evidence>
<evidence type="ECO:0000256" key="5">
    <source>
        <dbReference type="PROSITE-ProRule" id="PRU00520"/>
    </source>
</evidence>
<dbReference type="PANTHER" id="PTHR47268:SF4">
    <property type="entry name" value="ACYLPHOSPHATASE"/>
    <property type="match status" value="1"/>
</dbReference>
<comment type="catalytic activity">
    <reaction evidence="4 5">
        <text>an acyl phosphate + H2O = a carboxylate + phosphate + H(+)</text>
        <dbReference type="Rhea" id="RHEA:14965"/>
        <dbReference type="ChEBI" id="CHEBI:15377"/>
        <dbReference type="ChEBI" id="CHEBI:15378"/>
        <dbReference type="ChEBI" id="CHEBI:29067"/>
        <dbReference type="ChEBI" id="CHEBI:43474"/>
        <dbReference type="ChEBI" id="CHEBI:59918"/>
        <dbReference type="EC" id="3.6.1.7"/>
    </reaction>
</comment>
<accession>A0A346Y4Y0</accession>
<protein>
    <recommendedName>
        <fullName evidence="3 5">acylphosphatase</fullName>
        <ecNumber evidence="2 5">3.6.1.7</ecNumber>
    </recommendedName>
</protein>
<dbReference type="Pfam" id="PF00708">
    <property type="entry name" value="Acylphosphatase"/>
    <property type="match status" value="1"/>
</dbReference>
<dbReference type="InterPro" id="IPR020456">
    <property type="entry name" value="Acylphosphatase"/>
</dbReference>
<dbReference type="EMBL" id="CP031165">
    <property type="protein sequence ID" value="AXV09527.1"/>
    <property type="molecule type" value="Genomic_DNA"/>
</dbReference>
<comment type="similarity">
    <text evidence="1 6">Belongs to the acylphosphatase family.</text>
</comment>
<evidence type="ECO:0000256" key="2">
    <source>
        <dbReference type="ARBA" id="ARBA00012150"/>
    </source>
</evidence>
<dbReference type="GO" id="GO:0003998">
    <property type="term" value="F:acylphosphatase activity"/>
    <property type="evidence" value="ECO:0007669"/>
    <property type="project" value="UniProtKB-EC"/>
</dbReference>
<dbReference type="OrthoDB" id="3182027at2"/>
<dbReference type="InterPro" id="IPR001792">
    <property type="entry name" value="Acylphosphatase-like_dom"/>
</dbReference>
<organism evidence="8 9">
    <name type="scientific">Euzebya pacifica</name>
    <dbReference type="NCBI Taxonomy" id="1608957"/>
    <lineage>
        <taxon>Bacteria</taxon>
        <taxon>Bacillati</taxon>
        <taxon>Actinomycetota</taxon>
        <taxon>Nitriliruptoria</taxon>
        <taxon>Euzebyales</taxon>
    </lineage>
</organism>
<evidence type="ECO:0000256" key="4">
    <source>
        <dbReference type="ARBA" id="ARBA00047645"/>
    </source>
</evidence>
<evidence type="ECO:0000313" key="8">
    <source>
        <dbReference type="EMBL" id="AXV09527.1"/>
    </source>
</evidence>
<keyword evidence="9" id="KW-1185">Reference proteome</keyword>
<dbReference type="KEGG" id="euz:DVS28_a4870"/>
<proteinExistence type="inferred from homology"/>
<dbReference type="PROSITE" id="PS51160">
    <property type="entry name" value="ACYLPHOSPHATASE_3"/>
    <property type="match status" value="1"/>
</dbReference>
<feature type="active site" evidence="5">
    <location>
        <position position="31"/>
    </location>
</feature>
<dbReference type="EC" id="3.6.1.7" evidence="2 5"/>
<evidence type="ECO:0000256" key="1">
    <source>
        <dbReference type="ARBA" id="ARBA00005614"/>
    </source>
</evidence>
<evidence type="ECO:0000313" key="9">
    <source>
        <dbReference type="Proteomes" id="UP000264006"/>
    </source>
</evidence>
<dbReference type="InterPro" id="IPR036046">
    <property type="entry name" value="Acylphosphatase-like_dom_sf"/>
</dbReference>
<dbReference type="PRINTS" id="PR00112">
    <property type="entry name" value="ACYLPHPHTASE"/>
</dbReference>
<feature type="domain" description="Acylphosphatase-like" evidence="7">
    <location>
        <begin position="16"/>
        <end position="102"/>
    </location>
</feature>
<evidence type="ECO:0000256" key="6">
    <source>
        <dbReference type="RuleBase" id="RU004168"/>
    </source>
</evidence>